<dbReference type="Gene3D" id="3.30.390.60">
    <property type="entry name" value="Heat-inducible transcription repressor hrca homolog, domain 3"/>
    <property type="match status" value="1"/>
</dbReference>
<reference evidence="8 9" key="1">
    <citation type="submission" date="2017-09" db="EMBL/GenBank/DDBJ databases">
        <title>Bacterial strain isolated from the female urinary microbiota.</title>
        <authorList>
            <person name="Thomas-White K."/>
            <person name="Kumar N."/>
            <person name="Forster S."/>
            <person name="Putonti C."/>
            <person name="Lawley T."/>
            <person name="Wolfe A.J."/>
        </authorList>
    </citation>
    <scope>NUCLEOTIDE SEQUENCE [LARGE SCALE GENOMIC DNA]</scope>
    <source>
        <strain evidence="8 9">UMB0834</strain>
    </source>
</reference>
<dbReference type="KEGG" id="spet:CEP67_02380"/>
<evidence type="ECO:0000256" key="1">
    <source>
        <dbReference type="ARBA" id="ARBA00022491"/>
    </source>
</evidence>
<evidence type="ECO:0000256" key="4">
    <source>
        <dbReference type="ARBA" id="ARBA00023163"/>
    </source>
</evidence>
<dbReference type="GeneID" id="42042660"/>
<sequence>MITERQLSILNAIVEDYVDLGHPIGSKTLIERHQLDVSPATIRNEMKALEEFDLIEKTHTSSGRTPSVQGFRHHVDYLLDQASHQQQSKTQRLKTLMASNHYNISSALSEFADEISKASQYTTLVMRPDHKQDVINDIHLVRANAFLVIMIVVFTSGHVEHLHLASQAPLTNETLTKIANFVSAQFKHQRDVRFDSEINMFTNSPTERDFIKNLVSSLEVHIDEQSNGIFTGGKVKLIDALNEQNVSSIQPILQYIESHKITQLLDSMSDAPINVKIGDEIDDHLSDISIITSDYHIDDNLRGQIAIIGPIAMRYQNVIQLLNAIW</sequence>
<dbReference type="GO" id="GO:0045892">
    <property type="term" value="P:negative regulation of DNA-templated transcription"/>
    <property type="evidence" value="ECO:0007669"/>
    <property type="project" value="UniProtKB-UniRule"/>
</dbReference>
<comment type="caution">
    <text evidence="8">The sequence shown here is derived from an EMBL/GenBank/DDBJ whole genome shotgun (WGS) entry which is preliminary data.</text>
</comment>
<keyword evidence="3 5" id="KW-0346">Stress response</keyword>
<dbReference type="InterPro" id="IPR021153">
    <property type="entry name" value="HrcA_C"/>
</dbReference>
<dbReference type="Gene3D" id="1.10.10.10">
    <property type="entry name" value="Winged helix-like DNA-binding domain superfamily/Winged helix DNA-binding domain"/>
    <property type="match status" value="1"/>
</dbReference>
<dbReference type="Pfam" id="PF01628">
    <property type="entry name" value="HrcA"/>
    <property type="match status" value="1"/>
</dbReference>
<dbReference type="InterPro" id="IPR023120">
    <property type="entry name" value="WHTH_transcript_rep_HrcA_IDD"/>
</dbReference>
<keyword evidence="4 5" id="KW-0804">Transcription</keyword>
<organism evidence="8 9">
    <name type="scientific">Staphylococcus pettenkoferi</name>
    <dbReference type="NCBI Taxonomy" id="170573"/>
    <lineage>
        <taxon>Bacteria</taxon>
        <taxon>Bacillati</taxon>
        <taxon>Bacillota</taxon>
        <taxon>Bacilli</taxon>
        <taxon>Bacillales</taxon>
        <taxon>Staphylococcaceae</taxon>
        <taxon>Staphylococcus</taxon>
    </lineage>
</organism>
<dbReference type="RefSeq" id="WP_002471081.1">
    <property type="nucleotide sequence ID" value="NZ_CP022096.2"/>
</dbReference>
<evidence type="ECO:0000256" key="5">
    <source>
        <dbReference type="HAMAP-Rule" id="MF_00081"/>
    </source>
</evidence>
<proteinExistence type="inferred from homology"/>
<dbReference type="InterPro" id="IPR029016">
    <property type="entry name" value="GAF-like_dom_sf"/>
</dbReference>
<gene>
    <name evidence="5 8" type="primary">hrcA</name>
    <name evidence="8" type="ORF">CJ235_04880</name>
    <name evidence="7" type="ORF">NW112_07015</name>
</gene>
<name>A0A1Z3TYV3_9STAP</name>
<evidence type="ECO:0000259" key="6">
    <source>
        <dbReference type="Pfam" id="PF01628"/>
    </source>
</evidence>
<dbReference type="HAMAP" id="MF_00081">
    <property type="entry name" value="HrcA"/>
    <property type="match status" value="1"/>
</dbReference>
<comment type="similarity">
    <text evidence="5">Belongs to the HrcA family.</text>
</comment>
<comment type="function">
    <text evidence="5">Negative regulator of class I heat shock genes (grpE-dnaK-dnaJ and groELS operons). Prevents heat-shock induction of these operons.</text>
</comment>
<dbReference type="Gene3D" id="3.30.450.40">
    <property type="match status" value="1"/>
</dbReference>
<evidence type="ECO:0000256" key="2">
    <source>
        <dbReference type="ARBA" id="ARBA00023015"/>
    </source>
</evidence>
<evidence type="ECO:0000313" key="7">
    <source>
        <dbReference type="EMBL" id="MCY1594985.1"/>
    </source>
</evidence>
<keyword evidence="1 5" id="KW-0678">Repressor</keyword>
<dbReference type="SUPFAM" id="SSF55781">
    <property type="entry name" value="GAF domain-like"/>
    <property type="match status" value="1"/>
</dbReference>
<dbReference type="Proteomes" id="UP001081438">
    <property type="component" value="Unassembled WGS sequence"/>
</dbReference>
<dbReference type="PANTHER" id="PTHR34824">
    <property type="entry name" value="HEAT-INDUCIBLE TRANSCRIPTION REPRESSOR HRCA"/>
    <property type="match status" value="1"/>
</dbReference>
<dbReference type="InterPro" id="IPR036390">
    <property type="entry name" value="WH_DNA-bd_sf"/>
</dbReference>
<dbReference type="NCBIfam" id="TIGR00331">
    <property type="entry name" value="hrcA"/>
    <property type="match status" value="1"/>
</dbReference>
<dbReference type="PANTHER" id="PTHR34824:SF1">
    <property type="entry name" value="HEAT-INDUCIBLE TRANSCRIPTION REPRESSOR HRCA"/>
    <property type="match status" value="1"/>
</dbReference>
<dbReference type="SUPFAM" id="SSF46785">
    <property type="entry name" value="Winged helix' DNA-binding domain"/>
    <property type="match status" value="1"/>
</dbReference>
<keyword evidence="2 5" id="KW-0805">Transcription regulation</keyword>
<dbReference type="PIRSF" id="PIRSF005485">
    <property type="entry name" value="HrcA"/>
    <property type="match status" value="1"/>
</dbReference>
<dbReference type="EMBL" id="PNGG01000002">
    <property type="protein sequence ID" value="PMC19703.1"/>
    <property type="molecule type" value="Genomic_DNA"/>
</dbReference>
<evidence type="ECO:0000313" key="9">
    <source>
        <dbReference type="Proteomes" id="UP000235748"/>
    </source>
</evidence>
<dbReference type="STRING" id="170573.GCA_001076995_00919"/>
<protein>
    <recommendedName>
        <fullName evidence="5">Heat-inducible transcription repressor HrcA</fullName>
    </recommendedName>
</protein>
<dbReference type="AlphaFoldDB" id="A0A1Z3TYV3"/>
<dbReference type="GO" id="GO:0003677">
    <property type="term" value="F:DNA binding"/>
    <property type="evidence" value="ECO:0007669"/>
    <property type="project" value="InterPro"/>
</dbReference>
<dbReference type="InterPro" id="IPR036388">
    <property type="entry name" value="WH-like_DNA-bd_sf"/>
</dbReference>
<feature type="domain" description="Heat-inducible transcription repressor HrcA C-terminal" evidence="6">
    <location>
        <begin position="107"/>
        <end position="319"/>
    </location>
</feature>
<dbReference type="InterPro" id="IPR002571">
    <property type="entry name" value="HrcA"/>
</dbReference>
<dbReference type="Proteomes" id="UP000235748">
    <property type="component" value="Unassembled WGS sequence"/>
</dbReference>
<evidence type="ECO:0000313" key="8">
    <source>
        <dbReference type="EMBL" id="PMC19703.1"/>
    </source>
</evidence>
<evidence type="ECO:0000256" key="3">
    <source>
        <dbReference type="ARBA" id="ARBA00023016"/>
    </source>
</evidence>
<reference evidence="7" key="2">
    <citation type="journal article" date="2022" name="Int. J. Mol. Sci.">
        <title>Phenotypic and genotypic virulence characterisation of Staphylococcus pettenkoferi strains isolated from human bloodstream and diabetic foot infections.</title>
        <authorList>
            <person name="Magnan C."/>
        </authorList>
    </citation>
    <scope>NUCLEOTIDE SEQUENCE</scope>
    <source>
        <strain evidence="7">NSP020P</strain>
    </source>
</reference>
<dbReference type="EMBL" id="JANSKX010000020">
    <property type="protein sequence ID" value="MCY1594985.1"/>
    <property type="molecule type" value="Genomic_DNA"/>
</dbReference>
<accession>A0A1Z3TYV3</accession>